<evidence type="ECO:0000313" key="8">
    <source>
        <dbReference type="Proteomes" id="UP001256673"/>
    </source>
</evidence>
<name>A0ABU3RT62_9MICO</name>
<dbReference type="Gene3D" id="3.90.550.10">
    <property type="entry name" value="Spore Coat Polysaccharide Biosynthesis Protein SpsA, Chain A"/>
    <property type="match status" value="1"/>
</dbReference>
<dbReference type="InterPro" id="IPR029044">
    <property type="entry name" value="Nucleotide-diphossugar_trans"/>
</dbReference>
<evidence type="ECO:0000256" key="3">
    <source>
        <dbReference type="ARBA" id="ARBA00022676"/>
    </source>
</evidence>
<proteinExistence type="inferred from homology"/>
<dbReference type="InterPro" id="IPR001173">
    <property type="entry name" value="Glyco_trans_2-like"/>
</dbReference>
<evidence type="ECO:0000256" key="4">
    <source>
        <dbReference type="ARBA" id="ARBA00022679"/>
    </source>
</evidence>
<organism evidence="7 8">
    <name type="scientific">Microbacterium algihabitans</name>
    <dbReference type="NCBI Taxonomy" id="3075992"/>
    <lineage>
        <taxon>Bacteria</taxon>
        <taxon>Bacillati</taxon>
        <taxon>Actinomycetota</taxon>
        <taxon>Actinomycetes</taxon>
        <taxon>Micrococcales</taxon>
        <taxon>Microbacteriaceae</taxon>
        <taxon>Microbacterium</taxon>
    </lineage>
</organism>
<feature type="transmembrane region" description="Helical" evidence="5">
    <location>
        <begin position="300"/>
        <end position="317"/>
    </location>
</feature>
<sequence>MTSHPTAEAATIVRPSVVGATVTYASRARSCRATVEALLAQGVERVIVVDNGSTPDAQRELRELVAEYEPRVLCHRLDRNEGSAPAFGLAIALAREAGAEYVWLLDDDNLPEPGALDSLIAEERRLWDAGTMPCAVAPVRAPSADPDEVAETIASELSREQPEASRSFAGVEAGLFARRALERLGLRRAVQRTGGDLPYAPYGGLLMRIAATRAIGDPDADLVLYGDDLEYTSRIVAAGGRIVLTPRAVVVDPRGERWMPPGFEVLAMFRSTNDALLYYSLRNRVHRELRIGKRWSRARVLNGALFAALCLVCMVVTRRRDKARVIRTAVDDAIAGRLGRRVEF</sequence>
<dbReference type="EMBL" id="JAWDIU010000001">
    <property type="protein sequence ID" value="MDU0326077.1"/>
    <property type="molecule type" value="Genomic_DNA"/>
</dbReference>
<dbReference type="SUPFAM" id="SSF53448">
    <property type="entry name" value="Nucleotide-diphospho-sugar transferases"/>
    <property type="match status" value="1"/>
</dbReference>
<evidence type="ECO:0000256" key="2">
    <source>
        <dbReference type="ARBA" id="ARBA00006739"/>
    </source>
</evidence>
<keyword evidence="5" id="KW-0472">Membrane</keyword>
<dbReference type="Proteomes" id="UP001256673">
    <property type="component" value="Unassembled WGS sequence"/>
</dbReference>
<feature type="domain" description="Glycosyltransferase 2-like" evidence="6">
    <location>
        <begin position="29"/>
        <end position="124"/>
    </location>
</feature>
<keyword evidence="5" id="KW-1133">Transmembrane helix</keyword>
<evidence type="ECO:0000256" key="1">
    <source>
        <dbReference type="ARBA" id="ARBA00004776"/>
    </source>
</evidence>
<dbReference type="PANTHER" id="PTHR43179:SF12">
    <property type="entry name" value="GALACTOFURANOSYLTRANSFERASE GLFT2"/>
    <property type="match status" value="1"/>
</dbReference>
<comment type="pathway">
    <text evidence="1">Cell wall biogenesis; cell wall polysaccharide biosynthesis.</text>
</comment>
<keyword evidence="4 7" id="KW-0808">Transferase</keyword>
<evidence type="ECO:0000313" key="7">
    <source>
        <dbReference type="EMBL" id="MDU0326077.1"/>
    </source>
</evidence>
<protein>
    <submittedName>
        <fullName evidence="7">Glycosyltransferase</fullName>
        <ecNumber evidence="7">2.4.-.-</ecNumber>
    </submittedName>
</protein>
<reference evidence="7 8" key="1">
    <citation type="submission" date="2023-09" db="EMBL/GenBank/DDBJ databases">
        <title>Microbacterium fusihabitans sp. nov., Microbacterium phycihabitans sp. nov., and Microbacterium cervinum sp. nov., isolated from dried seaweeds of beach.</title>
        <authorList>
            <person name="Lee S.D."/>
        </authorList>
    </citation>
    <scope>NUCLEOTIDE SEQUENCE [LARGE SCALE GENOMIC DNA]</scope>
    <source>
        <strain evidence="7 8">KSW2-21</strain>
    </source>
</reference>
<dbReference type="PANTHER" id="PTHR43179">
    <property type="entry name" value="RHAMNOSYLTRANSFERASE WBBL"/>
    <property type="match status" value="1"/>
</dbReference>
<keyword evidence="8" id="KW-1185">Reference proteome</keyword>
<accession>A0ABU3RT62</accession>
<keyword evidence="5" id="KW-0812">Transmembrane</keyword>
<comment type="similarity">
    <text evidence="2">Belongs to the glycosyltransferase 2 family.</text>
</comment>
<dbReference type="GO" id="GO:0016757">
    <property type="term" value="F:glycosyltransferase activity"/>
    <property type="evidence" value="ECO:0007669"/>
    <property type="project" value="UniProtKB-KW"/>
</dbReference>
<keyword evidence="3 7" id="KW-0328">Glycosyltransferase</keyword>
<dbReference type="EC" id="2.4.-.-" evidence="7"/>
<gene>
    <name evidence="7" type="ORF">RWH43_04825</name>
</gene>
<dbReference type="Pfam" id="PF00535">
    <property type="entry name" value="Glycos_transf_2"/>
    <property type="match status" value="1"/>
</dbReference>
<evidence type="ECO:0000259" key="6">
    <source>
        <dbReference type="Pfam" id="PF00535"/>
    </source>
</evidence>
<comment type="caution">
    <text evidence="7">The sequence shown here is derived from an EMBL/GenBank/DDBJ whole genome shotgun (WGS) entry which is preliminary data.</text>
</comment>
<dbReference type="RefSeq" id="WP_316000811.1">
    <property type="nucleotide sequence ID" value="NZ_JAWDIU010000001.1"/>
</dbReference>
<evidence type="ECO:0000256" key="5">
    <source>
        <dbReference type="SAM" id="Phobius"/>
    </source>
</evidence>